<dbReference type="Proteomes" id="UP001158576">
    <property type="component" value="Chromosome 1"/>
</dbReference>
<dbReference type="InterPro" id="IPR036568">
    <property type="entry name" value="GGCT-like_sf"/>
</dbReference>
<evidence type="ECO:0000256" key="1">
    <source>
        <dbReference type="ARBA" id="ARBA00001684"/>
    </source>
</evidence>
<evidence type="ECO:0000256" key="2">
    <source>
        <dbReference type="ARBA" id="ARBA00008861"/>
    </source>
</evidence>
<evidence type="ECO:0000256" key="4">
    <source>
        <dbReference type="RuleBase" id="RU367036"/>
    </source>
</evidence>
<comment type="similarity">
    <text evidence="2 4">Belongs to the gamma-glutamylcyclotransferase family.</text>
</comment>
<protein>
    <recommendedName>
        <fullName evidence="4">Gamma-glutamylcyclotransferase family protein</fullName>
    </recommendedName>
</protein>
<organism evidence="6 7">
    <name type="scientific">Oikopleura dioica</name>
    <name type="common">Tunicate</name>
    <dbReference type="NCBI Taxonomy" id="34765"/>
    <lineage>
        <taxon>Eukaryota</taxon>
        <taxon>Metazoa</taxon>
        <taxon>Chordata</taxon>
        <taxon>Tunicata</taxon>
        <taxon>Appendicularia</taxon>
        <taxon>Copelata</taxon>
        <taxon>Oikopleuridae</taxon>
        <taxon>Oikopleura</taxon>
    </lineage>
</organism>
<dbReference type="Pfam" id="PF06094">
    <property type="entry name" value="GGACT"/>
    <property type="match status" value="1"/>
</dbReference>
<evidence type="ECO:0000313" key="7">
    <source>
        <dbReference type="Proteomes" id="UP001158576"/>
    </source>
</evidence>
<keyword evidence="7" id="KW-1185">Reference proteome</keyword>
<name>A0ABN7SLE7_OIKDI</name>
<dbReference type="Gene3D" id="3.10.490.10">
    <property type="entry name" value="Gamma-glutamyl cyclotransferase-like"/>
    <property type="match status" value="1"/>
</dbReference>
<comment type="catalytic activity">
    <reaction evidence="1">
        <text>epsilon-(gamma-L-glutamyl)-L-lysine = 5-oxo-L-proline + L-lysine</text>
        <dbReference type="Rhea" id="RHEA:16961"/>
        <dbReference type="ChEBI" id="CHEBI:32551"/>
        <dbReference type="ChEBI" id="CHEBI:58402"/>
        <dbReference type="ChEBI" id="CHEBI:133752"/>
        <dbReference type="EC" id="4.3.2.8"/>
    </reaction>
</comment>
<evidence type="ECO:0000256" key="3">
    <source>
        <dbReference type="ARBA" id="ARBA00023239"/>
    </source>
</evidence>
<dbReference type="SUPFAM" id="SSF110857">
    <property type="entry name" value="Gamma-glutamyl cyclotransferase-like"/>
    <property type="match status" value="1"/>
</dbReference>
<gene>
    <name evidence="6" type="ORF">OKIOD_LOCUS9699</name>
</gene>
<dbReference type="PANTHER" id="PTHR12510">
    <property type="entry name" value="TROPONIN C-AKIN-1 PROTEIN"/>
    <property type="match status" value="1"/>
</dbReference>
<keyword evidence="3" id="KW-0456">Lyase</keyword>
<sequence length="138" mass="16046">MLLSVGAEFISEARTQEKYGLVIGTDFNIPALFFDPEAKKVQGELYSVSDYKIDDVDALEGHPVVYTRKTMKICYEEKTVEAFVYVIEDPHEKLLAKMRLEEYKIEDTEKYIPPSKRFPEIKDVEEKRKLLSAQFKSQ</sequence>
<reference evidence="6 7" key="1">
    <citation type="submission" date="2021-04" db="EMBL/GenBank/DDBJ databases">
        <authorList>
            <person name="Bliznina A."/>
        </authorList>
    </citation>
    <scope>NUCLEOTIDE SEQUENCE [LARGE SCALE GENOMIC DNA]</scope>
</reference>
<dbReference type="InterPro" id="IPR009288">
    <property type="entry name" value="AIG2-like_dom"/>
</dbReference>
<proteinExistence type="inferred from homology"/>
<accession>A0ABN7SLE7</accession>
<dbReference type="PANTHER" id="PTHR12510:SF4">
    <property type="entry name" value="GAMMA-GLUTAMYLAMINECYCLOTRANSFERASE"/>
    <property type="match status" value="1"/>
</dbReference>
<dbReference type="InterPro" id="IPR013024">
    <property type="entry name" value="GGCT-like"/>
</dbReference>
<dbReference type="EMBL" id="OU015566">
    <property type="protein sequence ID" value="CAG5103784.1"/>
    <property type="molecule type" value="Genomic_DNA"/>
</dbReference>
<evidence type="ECO:0000313" key="6">
    <source>
        <dbReference type="EMBL" id="CAG5103784.1"/>
    </source>
</evidence>
<evidence type="ECO:0000259" key="5">
    <source>
        <dbReference type="Pfam" id="PF06094"/>
    </source>
</evidence>
<feature type="domain" description="Gamma-glutamylcyclotransferase AIG2-like" evidence="5">
    <location>
        <begin position="6"/>
        <end position="102"/>
    </location>
</feature>
<dbReference type="InterPro" id="IPR039126">
    <property type="entry name" value="GGACT"/>
</dbReference>
<dbReference type="CDD" id="cd06661">
    <property type="entry name" value="GGCT_like"/>
    <property type="match status" value="1"/>
</dbReference>